<dbReference type="RefSeq" id="WP_376839065.1">
    <property type="nucleotide sequence ID" value="NZ_JBHMAU010000034.1"/>
</dbReference>
<gene>
    <name evidence="1" type="ORF">ACFFN1_04665</name>
</gene>
<dbReference type="Proteomes" id="UP001589707">
    <property type="component" value="Unassembled WGS sequence"/>
</dbReference>
<dbReference type="EMBL" id="JBHMAU010000034">
    <property type="protein sequence ID" value="MFB9775703.1"/>
    <property type="molecule type" value="Genomic_DNA"/>
</dbReference>
<proteinExistence type="predicted"/>
<keyword evidence="2" id="KW-1185">Reference proteome</keyword>
<reference evidence="1 2" key="1">
    <citation type="submission" date="2024-09" db="EMBL/GenBank/DDBJ databases">
        <authorList>
            <person name="Sun Q."/>
            <person name="Mori K."/>
        </authorList>
    </citation>
    <scope>NUCLEOTIDE SEQUENCE [LARGE SCALE GENOMIC DNA]</scope>
    <source>
        <strain evidence="1 2">JCM 11683</strain>
    </source>
</reference>
<evidence type="ECO:0000313" key="2">
    <source>
        <dbReference type="Proteomes" id="UP001589707"/>
    </source>
</evidence>
<sequence length="250" mass="27520">MEVHQRLSLAIAASDLRYVAGSTLSAGGHPRTWPFAQWGAMVAYETTKMLRETPGHHLDLEWEYTIAKAARHSGKFFDGRTKQLDQVVRNFRRLIRAAHTAFYPENRPGPEYDYLRDDLSVVTDGNEVLLTNVTGLFMVGMPPERGLDMDSWGPHIRALTTGIGQAATALIGESAEHMRQHGNDSEEPLTWSDGKIAEVLPAIFGGELETDLALALLSIHSSVQAARRWAWARCCGSCTVAALNLDPPIG</sequence>
<comment type="caution">
    <text evidence="1">The sequence shown here is derived from an EMBL/GenBank/DDBJ whole genome shotgun (WGS) entry which is preliminary data.</text>
</comment>
<accession>A0ABV5WZS9</accession>
<organism evidence="1 2">
    <name type="scientific">Brevibacterium otitidis</name>
    <dbReference type="NCBI Taxonomy" id="53364"/>
    <lineage>
        <taxon>Bacteria</taxon>
        <taxon>Bacillati</taxon>
        <taxon>Actinomycetota</taxon>
        <taxon>Actinomycetes</taxon>
        <taxon>Micrococcales</taxon>
        <taxon>Brevibacteriaceae</taxon>
        <taxon>Brevibacterium</taxon>
    </lineage>
</organism>
<evidence type="ECO:0000313" key="1">
    <source>
        <dbReference type="EMBL" id="MFB9775703.1"/>
    </source>
</evidence>
<protein>
    <submittedName>
        <fullName evidence="1">Uncharacterized protein</fullName>
    </submittedName>
</protein>
<name>A0ABV5WZS9_9MICO</name>